<dbReference type="OrthoDB" id="3197444at2"/>
<dbReference type="Proteomes" id="UP000095544">
    <property type="component" value="Unassembled WGS sequence"/>
</dbReference>
<accession>A0A174M1I7</accession>
<dbReference type="RefSeq" id="WP_055155160.1">
    <property type="nucleotide sequence ID" value="NZ_CYZU01000075.1"/>
</dbReference>
<reference evidence="1 2" key="1">
    <citation type="submission" date="2015-09" db="EMBL/GenBank/DDBJ databases">
        <authorList>
            <consortium name="Pathogen Informatics"/>
        </authorList>
    </citation>
    <scope>NUCLEOTIDE SEQUENCE [LARGE SCALE GENOMIC DNA]</scope>
    <source>
        <strain evidence="1 2">2789STDY5834876</strain>
    </source>
</reference>
<dbReference type="STRING" id="39482.ERS852491_04731"/>
<evidence type="ECO:0000313" key="1">
    <source>
        <dbReference type="EMBL" id="CUP27850.1"/>
    </source>
</evidence>
<protein>
    <submittedName>
        <fullName evidence="1">Phage minor capsid protein 2</fullName>
    </submittedName>
</protein>
<gene>
    <name evidence="1" type="ORF">ERS852491_04731</name>
</gene>
<dbReference type="Pfam" id="PF06152">
    <property type="entry name" value="Phage_min_cap2"/>
    <property type="match status" value="1"/>
</dbReference>
<dbReference type="GO" id="GO:0005198">
    <property type="term" value="F:structural molecule activity"/>
    <property type="evidence" value="ECO:0007669"/>
    <property type="project" value="InterPro"/>
</dbReference>
<evidence type="ECO:0000313" key="2">
    <source>
        <dbReference type="Proteomes" id="UP000095544"/>
    </source>
</evidence>
<dbReference type="AlphaFoldDB" id="A0A174M1I7"/>
<organism evidence="1 2">
    <name type="scientific">Faecalicatena contorta</name>
    <dbReference type="NCBI Taxonomy" id="39482"/>
    <lineage>
        <taxon>Bacteria</taxon>
        <taxon>Bacillati</taxon>
        <taxon>Bacillota</taxon>
        <taxon>Clostridia</taxon>
        <taxon>Lachnospirales</taxon>
        <taxon>Lachnospiraceae</taxon>
        <taxon>Faecalicatena</taxon>
    </lineage>
</organism>
<dbReference type="InterPro" id="IPR009319">
    <property type="entry name" value="Phage_A118_VSP1"/>
</dbReference>
<sequence length="386" mass="44762">MTQGELERIPIPFERQMSRLEMRIMSDIVRAIRINGFSTATADNQIKRLMYLGRSGDDIRKYVAEALEATEDEIYRIFSDDVYEFYYGYSRAYDLFGFAQVPFDDNIELQELLESVRKQTTNTFRNMTSSMGFAIRDPMTGKVIYSPLMDFYQGTLDSSVMEISSGTISYNKALVRAVNEMTNSGVRWIDYDSGYHSRVNVAARNAIMTGFRQVQGKINEQVARDLDTDSYEVSYHVGARPSHQVWQGRVYTYDQLQSVCGLGNVTGLHGVNCYHDYNVFIPGVSVRTYTDEQLERMAEEENTPKPYNGKEYTTYEALQEQRRQETAMRKTREDIRLLKEGKADKETITIKQARYQVQMHQYKYFSEIMKLPEQMDRVYLDGLGSK</sequence>
<dbReference type="EMBL" id="CYZU01000075">
    <property type="protein sequence ID" value="CUP27850.1"/>
    <property type="molecule type" value="Genomic_DNA"/>
</dbReference>
<proteinExistence type="predicted"/>
<name>A0A174M1I7_9FIRM</name>